<comment type="cofactor">
    <cofactor evidence="1">
        <name>Zn(2+)</name>
        <dbReference type="ChEBI" id="CHEBI:29105"/>
    </cofactor>
</comment>
<dbReference type="EMBL" id="AXCN02002612">
    <property type="status" value="NOT_ANNOTATED_CDS"/>
    <property type="molecule type" value="Genomic_DNA"/>
</dbReference>
<organism evidence="18 19">
    <name type="scientific">Anopheles farauti</name>
    <dbReference type="NCBI Taxonomy" id="69004"/>
    <lineage>
        <taxon>Eukaryota</taxon>
        <taxon>Metazoa</taxon>
        <taxon>Ecdysozoa</taxon>
        <taxon>Arthropoda</taxon>
        <taxon>Hexapoda</taxon>
        <taxon>Insecta</taxon>
        <taxon>Pterygota</taxon>
        <taxon>Neoptera</taxon>
        <taxon>Endopterygota</taxon>
        <taxon>Diptera</taxon>
        <taxon>Nematocera</taxon>
        <taxon>Culicoidea</taxon>
        <taxon>Culicidae</taxon>
        <taxon>Anophelinae</taxon>
        <taxon>Anopheles</taxon>
    </lineage>
</organism>
<dbReference type="Gene3D" id="3.30.70.340">
    <property type="entry name" value="Metallocarboxypeptidase-like"/>
    <property type="match status" value="1"/>
</dbReference>
<evidence type="ECO:0000256" key="13">
    <source>
        <dbReference type="ARBA" id="ARBA00057299"/>
    </source>
</evidence>
<dbReference type="CDD" id="cd03860">
    <property type="entry name" value="M14_CP_A-B_like"/>
    <property type="match status" value="1"/>
</dbReference>
<comment type="function">
    <text evidence="13">Involved in the digestion of the blood meal.</text>
</comment>
<feature type="domain" description="Peptidase M14" evidence="17">
    <location>
        <begin position="133"/>
        <end position="427"/>
    </location>
</feature>
<keyword evidence="19" id="KW-1185">Reference proteome</keyword>
<dbReference type="InterPro" id="IPR000834">
    <property type="entry name" value="Peptidase_M14"/>
</dbReference>
<protein>
    <recommendedName>
        <fullName evidence="14">Zinc carboxypeptidase A 1</fullName>
    </recommendedName>
</protein>
<keyword evidence="12" id="KW-1015">Disulfide bond</keyword>
<dbReference type="AlphaFoldDB" id="A0A182QYZ5"/>
<evidence type="ECO:0000256" key="5">
    <source>
        <dbReference type="ARBA" id="ARBA00022645"/>
    </source>
</evidence>
<accession>A0A182QYZ5</accession>
<evidence type="ECO:0000256" key="6">
    <source>
        <dbReference type="ARBA" id="ARBA00022670"/>
    </source>
</evidence>
<dbReference type="VEuPathDB" id="VectorBase:AFAF019703"/>
<evidence type="ECO:0000256" key="4">
    <source>
        <dbReference type="ARBA" id="ARBA00022525"/>
    </source>
</evidence>
<comment type="similarity">
    <text evidence="3 15">Belongs to the peptidase M14 family.</text>
</comment>
<feature type="transmembrane region" description="Helical" evidence="16">
    <location>
        <begin position="6"/>
        <end position="24"/>
    </location>
</feature>
<keyword evidence="9" id="KW-0378">Hydrolase</keyword>
<sequence length="442" mass="49425">MSGNTGLIISALFTLFLIIIVPIIKGDAAGEGAARYDNYRLYRVELATDEHVQIFQRLEAKSDSCTFYGHARHTGQQLTIMVSASKVADFEDLLTLYAVRGRLLEPNVQQLIDREAASVQPVTTNPSELDWNHYYQLETIYGWMDMLAMRYSEFVTIVEIGRSYEGRPIKGVKLSRRPDSKAIVVEGGIHAREWISPATATFLLNELITSSDPTIVELGIMYDWFFFPIVNPDGYRFTFTGDRLWRKNRKPYGLCRGVDLNRNFDSNWAGVGSSNDPCSYDFSGSKAFSEPESAAIAEFLRSNVESAQIRTYIALHSYSQLLMFPYGHTEERVANYNDLKSITDKAIAALTAVNGTEFRGGSKYETIYPSSGGSIDWAYQPGGVPVSLTFELRGPPDSTDMFILPADQIRPVGMETLAAFVAIVREAARLGYYDNKPSKSTK</sequence>
<dbReference type="Pfam" id="PF00246">
    <property type="entry name" value="Peptidase_M14"/>
    <property type="match status" value="1"/>
</dbReference>
<dbReference type="PANTHER" id="PTHR11705:SF60">
    <property type="entry name" value="FI16720P1"/>
    <property type="match status" value="1"/>
</dbReference>
<dbReference type="SUPFAM" id="SSF54897">
    <property type="entry name" value="Protease propeptides/inhibitors"/>
    <property type="match status" value="1"/>
</dbReference>
<reference evidence="18" key="2">
    <citation type="submission" date="2020-05" db="UniProtKB">
        <authorList>
            <consortium name="EnsemblMetazoa"/>
        </authorList>
    </citation>
    <scope>IDENTIFICATION</scope>
    <source>
        <strain evidence="18">FAR1</strain>
    </source>
</reference>
<dbReference type="GO" id="GO:0006508">
    <property type="term" value="P:proteolysis"/>
    <property type="evidence" value="ECO:0007669"/>
    <property type="project" value="UniProtKB-KW"/>
</dbReference>
<dbReference type="InterPro" id="IPR003146">
    <property type="entry name" value="M14A_act_pep"/>
</dbReference>
<evidence type="ECO:0000256" key="2">
    <source>
        <dbReference type="ARBA" id="ARBA00004613"/>
    </source>
</evidence>
<dbReference type="FunFam" id="3.30.70.340:FF:000002">
    <property type="entry name" value="Carboxypeptidase A"/>
    <property type="match status" value="1"/>
</dbReference>
<dbReference type="GO" id="GO:0008270">
    <property type="term" value="F:zinc ion binding"/>
    <property type="evidence" value="ECO:0007669"/>
    <property type="project" value="InterPro"/>
</dbReference>
<evidence type="ECO:0000313" key="18">
    <source>
        <dbReference type="EnsemblMetazoa" id="AFAF019703-PA"/>
    </source>
</evidence>
<dbReference type="InterPro" id="IPR057246">
    <property type="entry name" value="CARBOXYPEPT_ZN_1"/>
</dbReference>
<dbReference type="GO" id="GO:0005615">
    <property type="term" value="C:extracellular space"/>
    <property type="evidence" value="ECO:0007669"/>
    <property type="project" value="TreeGrafter"/>
</dbReference>
<evidence type="ECO:0000256" key="10">
    <source>
        <dbReference type="ARBA" id="ARBA00022833"/>
    </source>
</evidence>
<feature type="active site" description="Proton donor/acceptor" evidence="15">
    <location>
        <position position="391"/>
    </location>
</feature>
<dbReference type="InterPro" id="IPR057247">
    <property type="entry name" value="CARBOXYPEPT_ZN_2"/>
</dbReference>
<keyword evidence="16" id="KW-0812">Transmembrane</keyword>
<evidence type="ECO:0000256" key="9">
    <source>
        <dbReference type="ARBA" id="ARBA00022801"/>
    </source>
</evidence>
<keyword evidence="6" id="KW-0645">Protease</keyword>
<evidence type="ECO:0000256" key="15">
    <source>
        <dbReference type="PROSITE-ProRule" id="PRU01379"/>
    </source>
</evidence>
<evidence type="ECO:0000256" key="14">
    <source>
        <dbReference type="ARBA" id="ARBA00069039"/>
    </source>
</evidence>
<evidence type="ECO:0000259" key="17">
    <source>
        <dbReference type="PROSITE" id="PS52035"/>
    </source>
</evidence>
<evidence type="ECO:0000256" key="12">
    <source>
        <dbReference type="ARBA" id="ARBA00023157"/>
    </source>
</evidence>
<dbReference type="SMART" id="SM00631">
    <property type="entry name" value="Zn_pept"/>
    <property type="match status" value="1"/>
</dbReference>
<keyword evidence="16" id="KW-0472">Membrane</keyword>
<dbReference type="GO" id="GO:0004181">
    <property type="term" value="F:metallocarboxypeptidase activity"/>
    <property type="evidence" value="ECO:0007669"/>
    <property type="project" value="InterPro"/>
</dbReference>
<keyword evidence="16" id="KW-1133">Transmembrane helix</keyword>
<keyword evidence="11" id="KW-0482">Metalloprotease</keyword>
<dbReference type="EnsemblMetazoa" id="AFAF019703-RA">
    <property type="protein sequence ID" value="AFAF019703-PA"/>
    <property type="gene ID" value="AFAF019703"/>
</dbReference>
<dbReference type="PROSITE" id="PS00133">
    <property type="entry name" value="CARBOXYPEPT_ZN_2"/>
    <property type="match status" value="1"/>
</dbReference>
<dbReference type="InterPro" id="IPR036990">
    <property type="entry name" value="M14A-like_propep"/>
</dbReference>
<reference evidence="19" key="1">
    <citation type="submission" date="2014-01" db="EMBL/GenBank/DDBJ databases">
        <title>The Genome Sequence of Anopheles farauti FAR1 (V2).</title>
        <authorList>
            <consortium name="The Broad Institute Genomics Platform"/>
            <person name="Neafsey D.E."/>
            <person name="Besansky N."/>
            <person name="Howell P."/>
            <person name="Walton C."/>
            <person name="Young S.K."/>
            <person name="Zeng Q."/>
            <person name="Gargeya S."/>
            <person name="Fitzgerald M."/>
            <person name="Haas B."/>
            <person name="Abouelleil A."/>
            <person name="Allen A.W."/>
            <person name="Alvarado L."/>
            <person name="Arachchi H.M."/>
            <person name="Berlin A.M."/>
            <person name="Chapman S.B."/>
            <person name="Gainer-Dewar J."/>
            <person name="Goldberg J."/>
            <person name="Griggs A."/>
            <person name="Gujja S."/>
            <person name="Hansen M."/>
            <person name="Howarth C."/>
            <person name="Imamovic A."/>
            <person name="Ireland A."/>
            <person name="Larimer J."/>
            <person name="McCowan C."/>
            <person name="Murphy C."/>
            <person name="Pearson M."/>
            <person name="Poon T.W."/>
            <person name="Priest M."/>
            <person name="Roberts A."/>
            <person name="Saif S."/>
            <person name="Shea T."/>
            <person name="Sisk P."/>
            <person name="Sykes S."/>
            <person name="Wortman J."/>
            <person name="Nusbaum C."/>
            <person name="Birren B."/>
        </authorList>
    </citation>
    <scope>NUCLEOTIDE SEQUENCE [LARGE SCALE GENOMIC DNA]</scope>
    <source>
        <strain evidence="19">FAR1</strain>
    </source>
</reference>
<keyword evidence="10" id="KW-0862">Zinc</keyword>
<dbReference type="Gene3D" id="3.40.630.10">
    <property type="entry name" value="Zn peptidases"/>
    <property type="match status" value="1"/>
</dbReference>
<evidence type="ECO:0000256" key="7">
    <source>
        <dbReference type="ARBA" id="ARBA00022723"/>
    </source>
</evidence>
<evidence type="ECO:0000256" key="3">
    <source>
        <dbReference type="ARBA" id="ARBA00005988"/>
    </source>
</evidence>
<dbReference type="STRING" id="69004.A0A182QYZ5"/>
<dbReference type="PROSITE" id="PS52035">
    <property type="entry name" value="PEPTIDASE_M14"/>
    <property type="match status" value="1"/>
</dbReference>
<keyword evidence="5" id="KW-0121">Carboxypeptidase</keyword>
<name>A0A182QYZ5_9DIPT</name>
<keyword evidence="8" id="KW-0732">Signal</keyword>
<evidence type="ECO:0000256" key="11">
    <source>
        <dbReference type="ARBA" id="ARBA00023049"/>
    </source>
</evidence>
<dbReference type="FunFam" id="3.40.630.10:FF:000040">
    <property type="entry name" value="zinc carboxypeptidase"/>
    <property type="match status" value="1"/>
</dbReference>
<evidence type="ECO:0000256" key="16">
    <source>
        <dbReference type="SAM" id="Phobius"/>
    </source>
</evidence>
<dbReference type="PRINTS" id="PR00765">
    <property type="entry name" value="CRBOXYPTASEA"/>
</dbReference>
<evidence type="ECO:0000256" key="8">
    <source>
        <dbReference type="ARBA" id="ARBA00022729"/>
    </source>
</evidence>
<keyword evidence="7" id="KW-0479">Metal-binding</keyword>
<dbReference type="PROSITE" id="PS00132">
    <property type="entry name" value="CARBOXYPEPT_ZN_1"/>
    <property type="match status" value="1"/>
</dbReference>
<dbReference type="SUPFAM" id="SSF53187">
    <property type="entry name" value="Zn-dependent exopeptidases"/>
    <property type="match status" value="1"/>
</dbReference>
<evidence type="ECO:0000313" key="19">
    <source>
        <dbReference type="Proteomes" id="UP000075886"/>
    </source>
</evidence>
<dbReference type="PANTHER" id="PTHR11705">
    <property type="entry name" value="PROTEASE FAMILY M14 CARBOXYPEPTIDASE A,B"/>
    <property type="match status" value="1"/>
</dbReference>
<comment type="subcellular location">
    <subcellularLocation>
        <location evidence="2">Secreted</location>
    </subcellularLocation>
</comment>
<dbReference type="Proteomes" id="UP000075886">
    <property type="component" value="Unassembled WGS sequence"/>
</dbReference>
<keyword evidence="4" id="KW-0964">Secreted</keyword>
<evidence type="ECO:0000256" key="1">
    <source>
        <dbReference type="ARBA" id="ARBA00001947"/>
    </source>
</evidence>
<dbReference type="Pfam" id="PF02244">
    <property type="entry name" value="Propep_M14"/>
    <property type="match status" value="1"/>
</dbReference>
<proteinExistence type="inferred from homology"/>